<dbReference type="AlphaFoldDB" id="A0A482XH23"/>
<accession>A0A482XH23</accession>
<organism evidence="1 2">
    <name type="scientific">Laodelphax striatellus</name>
    <name type="common">Small brown planthopper</name>
    <name type="synonym">Delphax striatella</name>
    <dbReference type="NCBI Taxonomy" id="195883"/>
    <lineage>
        <taxon>Eukaryota</taxon>
        <taxon>Metazoa</taxon>
        <taxon>Ecdysozoa</taxon>
        <taxon>Arthropoda</taxon>
        <taxon>Hexapoda</taxon>
        <taxon>Insecta</taxon>
        <taxon>Pterygota</taxon>
        <taxon>Neoptera</taxon>
        <taxon>Paraneoptera</taxon>
        <taxon>Hemiptera</taxon>
        <taxon>Auchenorrhyncha</taxon>
        <taxon>Fulgoroidea</taxon>
        <taxon>Delphacidae</taxon>
        <taxon>Criomorphinae</taxon>
        <taxon>Laodelphax</taxon>
    </lineage>
</organism>
<evidence type="ECO:0000313" key="1">
    <source>
        <dbReference type="EMBL" id="RZF44840.1"/>
    </source>
</evidence>
<proteinExistence type="predicted"/>
<reference evidence="1 2" key="1">
    <citation type="journal article" date="2017" name="Gigascience">
        <title>Genome sequence of the small brown planthopper, Laodelphax striatellus.</title>
        <authorList>
            <person name="Zhu J."/>
            <person name="Jiang F."/>
            <person name="Wang X."/>
            <person name="Yang P."/>
            <person name="Bao Y."/>
            <person name="Zhao W."/>
            <person name="Wang W."/>
            <person name="Lu H."/>
            <person name="Wang Q."/>
            <person name="Cui N."/>
            <person name="Li J."/>
            <person name="Chen X."/>
            <person name="Luo L."/>
            <person name="Yu J."/>
            <person name="Kang L."/>
            <person name="Cui F."/>
        </authorList>
    </citation>
    <scope>NUCLEOTIDE SEQUENCE [LARGE SCALE GENOMIC DNA]</scope>
    <source>
        <strain evidence="1">Lst14</strain>
    </source>
</reference>
<dbReference type="Proteomes" id="UP000291343">
    <property type="component" value="Unassembled WGS sequence"/>
</dbReference>
<name>A0A482XH23_LAOST</name>
<comment type="caution">
    <text evidence="1">The sequence shown here is derived from an EMBL/GenBank/DDBJ whole genome shotgun (WGS) entry which is preliminary data.</text>
</comment>
<gene>
    <name evidence="1" type="ORF">LSTR_LSTR000792</name>
</gene>
<dbReference type="EMBL" id="QKKF02010319">
    <property type="protein sequence ID" value="RZF44840.1"/>
    <property type="molecule type" value="Genomic_DNA"/>
</dbReference>
<dbReference type="InParanoid" id="A0A482XH23"/>
<keyword evidence="2" id="KW-1185">Reference proteome</keyword>
<protein>
    <submittedName>
        <fullName evidence="1">Uncharacterized protein</fullName>
    </submittedName>
</protein>
<evidence type="ECO:0000313" key="2">
    <source>
        <dbReference type="Proteomes" id="UP000291343"/>
    </source>
</evidence>
<sequence length="173" mass="19780">MTRPVSFIHRSLEAPSYLTRIRAPAHAPIYSCLCVYVCERWTGALRPSISPSASEKSPALSTSVAFPTDTSRRLLSTISFIASSGRDWKYFKCFELISYSDSVEICVGETQRNDVFCFWCDNLLKSTLIFSQLSQLLPLEKLSSQYLFKICWWNLRENWCQVMLVEKKSLAAP</sequence>